<organism evidence="1 2">
    <name type="scientific">Cerrena zonata</name>
    <dbReference type="NCBI Taxonomy" id="2478898"/>
    <lineage>
        <taxon>Eukaryota</taxon>
        <taxon>Fungi</taxon>
        <taxon>Dikarya</taxon>
        <taxon>Basidiomycota</taxon>
        <taxon>Agaricomycotina</taxon>
        <taxon>Agaricomycetes</taxon>
        <taxon>Polyporales</taxon>
        <taxon>Cerrenaceae</taxon>
        <taxon>Cerrena</taxon>
    </lineage>
</organism>
<name>A0AAW0FYG6_9APHY</name>
<accession>A0AAW0FYG6</accession>
<dbReference type="EMBL" id="JASBNA010000018">
    <property type="protein sequence ID" value="KAK7686001.1"/>
    <property type="molecule type" value="Genomic_DNA"/>
</dbReference>
<evidence type="ECO:0000313" key="1">
    <source>
        <dbReference type="EMBL" id="KAK7686001.1"/>
    </source>
</evidence>
<comment type="caution">
    <text evidence="1">The sequence shown here is derived from an EMBL/GenBank/DDBJ whole genome shotgun (WGS) entry which is preliminary data.</text>
</comment>
<evidence type="ECO:0000313" key="2">
    <source>
        <dbReference type="Proteomes" id="UP001385951"/>
    </source>
</evidence>
<dbReference type="AlphaFoldDB" id="A0AAW0FYG6"/>
<reference evidence="1 2" key="1">
    <citation type="submission" date="2022-09" db="EMBL/GenBank/DDBJ databases">
        <authorList>
            <person name="Palmer J.M."/>
        </authorList>
    </citation>
    <scope>NUCLEOTIDE SEQUENCE [LARGE SCALE GENOMIC DNA]</scope>
    <source>
        <strain evidence="1 2">DSM 7382</strain>
    </source>
</reference>
<protein>
    <submittedName>
        <fullName evidence="1">Uncharacterized protein</fullName>
    </submittedName>
</protein>
<dbReference type="Proteomes" id="UP001385951">
    <property type="component" value="Unassembled WGS sequence"/>
</dbReference>
<keyword evidence="2" id="KW-1185">Reference proteome</keyword>
<gene>
    <name evidence="1" type="ORF">QCA50_010812</name>
</gene>
<sequence>MELKAEVSRRHDESESLAWFIRGGCQSATVNLLYVFAPRLLLVIPHLTGYHTTTCVARNPHTNHPISQCLDSLSKLDARSSKKTGPTIVFDIVPHHGNPIASSDIMVKTAKTHHYRQKAYLVPFSSREHDMILTQSKIKAFETHETVGRRHDKIPLASLEPVERED</sequence>
<proteinExistence type="predicted"/>